<evidence type="ECO:0000256" key="7">
    <source>
        <dbReference type="ARBA" id="ARBA00023136"/>
    </source>
</evidence>
<proteinExistence type="inferred from homology"/>
<comment type="subcellular location">
    <subcellularLocation>
        <location evidence="1">Cell inner membrane</location>
        <topology evidence="1">Peripheral membrane protein</topology>
    </subcellularLocation>
</comment>
<dbReference type="EMBL" id="NRSG01000067">
    <property type="protein sequence ID" value="MBK1658786.1"/>
    <property type="molecule type" value="Genomic_DNA"/>
</dbReference>
<dbReference type="InterPro" id="IPR003439">
    <property type="entry name" value="ABC_transporter-like_ATP-bd"/>
</dbReference>
<dbReference type="PANTHER" id="PTHR43297:SF2">
    <property type="entry name" value="DIPEPTIDE TRANSPORT ATP-BINDING PROTEIN DPPD"/>
    <property type="match status" value="1"/>
</dbReference>
<accession>A0ABS1CWU8</accession>
<protein>
    <recommendedName>
        <fullName evidence="8">ABC transporter domain-containing protein</fullName>
    </recommendedName>
</protein>
<dbReference type="InterPro" id="IPR017871">
    <property type="entry name" value="ABC_transporter-like_CS"/>
</dbReference>
<keyword evidence="6" id="KW-0067">ATP-binding</keyword>
<dbReference type="PROSITE" id="PS00211">
    <property type="entry name" value="ABC_TRANSPORTER_1"/>
    <property type="match status" value="1"/>
</dbReference>
<dbReference type="CDD" id="cd03257">
    <property type="entry name" value="ABC_NikE_OppD_transporters"/>
    <property type="match status" value="1"/>
</dbReference>
<dbReference type="Proteomes" id="UP000697995">
    <property type="component" value="Unassembled WGS sequence"/>
</dbReference>
<organism evidence="9 10">
    <name type="scientific">Paracraurococcus ruber</name>
    <dbReference type="NCBI Taxonomy" id="77675"/>
    <lineage>
        <taxon>Bacteria</taxon>
        <taxon>Pseudomonadati</taxon>
        <taxon>Pseudomonadota</taxon>
        <taxon>Alphaproteobacteria</taxon>
        <taxon>Acetobacterales</taxon>
        <taxon>Roseomonadaceae</taxon>
        <taxon>Paracraurococcus</taxon>
    </lineage>
</organism>
<keyword evidence="5" id="KW-0547">Nucleotide-binding</keyword>
<evidence type="ECO:0000259" key="8">
    <source>
        <dbReference type="PROSITE" id="PS50893"/>
    </source>
</evidence>
<reference evidence="9 10" key="1">
    <citation type="journal article" date="2020" name="Microorganisms">
        <title>Osmotic Adaptation and Compatible Solute Biosynthesis of Phototrophic Bacteria as Revealed from Genome Analyses.</title>
        <authorList>
            <person name="Imhoff J.F."/>
            <person name="Rahn T."/>
            <person name="Kunzel S."/>
            <person name="Keller A."/>
            <person name="Neulinger S.C."/>
        </authorList>
    </citation>
    <scope>NUCLEOTIDE SEQUENCE [LARGE SCALE GENOMIC DNA]</scope>
    <source>
        <strain evidence="9 10">DSM 15382</strain>
    </source>
</reference>
<evidence type="ECO:0000256" key="4">
    <source>
        <dbReference type="ARBA" id="ARBA00022475"/>
    </source>
</evidence>
<keyword evidence="10" id="KW-1185">Reference proteome</keyword>
<keyword evidence="4" id="KW-1003">Cell membrane</keyword>
<comment type="caution">
    <text evidence="9">The sequence shown here is derived from an EMBL/GenBank/DDBJ whole genome shotgun (WGS) entry which is preliminary data.</text>
</comment>
<dbReference type="SMART" id="SM00382">
    <property type="entry name" value="AAA"/>
    <property type="match status" value="1"/>
</dbReference>
<dbReference type="Pfam" id="PF00005">
    <property type="entry name" value="ABC_tran"/>
    <property type="match status" value="1"/>
</dbReference>
<gene>
    <name evidence="9" type="ORF">CKO45_11135</name>
</gene>
<keyword evidence="3" id="KW-0813">Transport</keyword>
<feature type="domain" description="ABC transporter" evidence="8">
    <location>
        <begin position="41"/>
        <end position="293"/>
    </location>
</feature>
<evidence type="ECO:0000256" key="5">
    <source>
        <dbReference type="ARBA" id="ARBA00022741"/>
    </source>
</evidence>
<evidence type="ECO:0000256" key="2">
    <source>
        <dbReference type="ARBA" id="ARBA00005417"/>
    </source>
</evidence>
<evidence type="ECO:0000256" key="1">
    <source>
        <dbReference type="ARBA" id="ARBA00004417"/>
    </source>
</evidence>
<dbReference type="InterPro" id="IPR003593">
    <property type="entry name" value="AAA+_ATPase"/>
</dbReference>
<evidence type="ECO:0000256" key="6">
    <source>
        <dbReference type="ARBA" id="ARBA00022840"/>
    </source>
</evidence>
<keyword evidence="7" id="KW-0472">Membrane</keyword>
<evidence type="ECO:0000313" key="9">
    <source>
        <dbReference type="EMBL" id="MBK1658786.1"/>
    </source>
</evidence>
<comment type="similarity">
    <text evidence="2">Belongs to the ABC transporter superfamily.</text>
</comment>
<dbReference type="PROSITE" id="PS50893">
    <property type="entry name" value="ABC_TRANSPORTER_2"/>
    <property type="match status" value="1"/>
</dbReference>
<sequence length="303" mass="32405">MVGVLLPGPRHPRPDRRLLPAGRCAVRPYRSAAAAMTVPLLRVDGLGGAFRRRDGGLTPVLHDVSFALQPGCITAVVGETGSGKSLTALTILGLQPSAFVRRSGRILFAGQDLLALPPSAMRAVRGRRISMVFQDARAALNPVFSVGAQLADVHRLQHGGSARAAWDAAVEALRRVRIPEAERRARQYPHEFSGGMAQRAMIAMAALVCTPALLILDEPTTGLDVTIQSDIMELIVELCRDRGLTACLITHDLGVVAESCEEVVVMNAGRVVETGTTEAIFTRPQQPYTRRLLAASRLDAAAA</sequence>
<dbReference type="SUPFAM" id="SSF52540">
    <property type="entry name" value="P-loop containing nucleoside triphosphate hydrolases"/>
    <property type="match status" value="1"/>
</dbReference>
<evidence type="ECO:0000313" key="10">
    <source>
        <dbReference type="Proteomes" id="UP000697995"/>
    </source>
</evidence>
<dbReference type="Gene3D" id="3.40.50.300">
    <property type="entry name" value="P-loop containing nucleotide triphosphate hydrolases"/>
    <property type="match status" value="1"/>
</dbReference>
<dbReference type="PANTHER" id="PTHR43297">
    <property type="entry name" value="OLIGOPEPTIDE TRANSPORT ATP-BINDING PROTEIN APPD"/>
    <property type="match status" value="1"/>
</dbReference>
<dbReference type="InterPro" id="IPR027417">
    <property type="entry name" value="P-loop_NTPase"/>
</dbReference>
<dbReference type="InterPro" id="IPR050388">
    <property type="entry name" value="ABC_Ni/Peptide_Import"/>
</dbReference>
<name>A0ABS1CWU8_9PROT</name>
<evidence type="ECO:0000256" key="3">
    <source>
        <dbReference type="ARBA" id="ARBA00022448"/>
    </source>
</evidence>